<dbReference type="EMBL" id="JAGSND010000006">
    <property type="protein sequence ID" value="MBR0598336.1"/>
    <property type="molecule type" value="Genomic_DNA"/>
</dbReference>
<evidence type="ECO:0000313" key="12">
    <source>
        <dbReference type="Proteomes" id="UP000675664"/>
    </source>
</evidence>
<protein>
    <recommendedName>
        <fullName evidence="8 10">Adenylosuccinate synthetase</fullName>
        <shortName evidence="8">AMPSase</shortName>
        <shortName evidence="8">AdSS</shortName>
        <ecNumber evidence="8 10">6.3.4.4</ecNumber>
    </recommendedName>
    <alternativeName>
        <fullName evidence="8">IMP--aspartate ligase</fullName>
    </alternativeName>
</protein>
<dbReference type="PROSITE" id="PS00513">
    <property type="entry name" value="ADENYLOSUCCIN_SYN_2"/>
    <property type="match status" value="1"/>
</dbReference>
<comment type="catalytic activity">
    <reaction evidence="8 10">
        <text>IMP + L-aspartate + GTP = N(6)-(1,2-dicarboxyethyl)-AMP + GDP + phosphate + 2 H(+)</text>
        <dbReference type="Rhea" id="RHEA:15753"/>
        <dbReference type="ChEBI" id="CHEBI:15378"/>
        <dbReference type="ChEBI" id="CHEBI:29991"/>
        <dbReference type="ChEBI" id="CHEBI:37565"/>
        <dbReference type="ChEBI" id="CHEBI:43474"/>
        <dbReference type="ChEBI" id="CHEBI:57567"/>
        <dbReference type="ChEBI" id="CHEBI:58053"/>
        <dbReference type="ChEBI" id="CHEBI:58189"/>
        <dbReference type="EC" id="6.3.4.4"/>
    </reaction>
</comment>
<dbReference type="NCBIfam" id="NF002223">
    <property type="entry name" value="PRK01117.1"/>
    <property type="match status" value="1"/>
</dbReference>
<keyword evidence="3 8" id="KW-0479">Metal-binding</keyword>
<evidence type="ECO:0000256" key="7">
    <source>
        <dbReference type="ARBA" id="ARBA00023134"/>
    </source>
</evidence>
<keyword evidence="2 8" id="KW-0436">Ligase</keyword>
<dbReference type="PROSITE" id="PS01266">
    <property type="entry name" value="ADENYLOSUCCIN_SYN_1"/>
    <property type="match status" value="1"/>
</dbReference>
<evidence type="ECO:0000256" key="6">
    <source>
        <dbReference type="ARBA" id="ARBA00022842"/>
    </source>
</evidence>
<evidence type="ECO:0000256" key="1">
    <source>
        <dbReference type="ARBA" id="ARBA00011738"/>
    </source>
</evidence>
<keyword evidence="5 8" id="KW-0658">Purine biosynthesis</keyword>
<comment type="function">
    <text evidence="8">Plays an important role in the de novo pathway of purine nucleotide biosynthesis. Catalyzes the first committed step in the biosynthesis of AMP from IMP.</text>
</comment>
<dbReference type="InterPro" id="IPR027417">
    <property type="entry name" value="P-loop_NTPase"/>
</dbReference>
<feature type="binding site" evidence="8">
    <location>
        <position position="40"/>
    </location>
    <ligand>
        <name>Mg(2+)</name>
        <dbReference type="ChEBI" id="CHEBI:18420"/>
    </ligand>
</feature>
<feature type="binding site" evidence="8">
    <location>
        <position position="13"/>
    </location>
    <ligand>
        <name>Mg(2+)</name>
        <dbReference type="ChEBI" id="CHEBI:18420"/>
    </ligand>
</feature>
<proteinExistence type="inferred from homology"/>
<feature type="binding site" evidence="8">
    <location>
        <begin position="40"/>
        <end position="42"/>
    </location>
    <ligand>
        <name>GTP</name>
        <dbReference type="ChEBI" id="CHEBI:37565"/>
    </ligand>
</feature>
<comment type="subunit">
    <text evidence="1 8">Homodimer.</text>
</comment>
<dbReference type="AlphaFoldDB" id="A0A8J7W3C3"/>
<dbReference type="Gene3D" id="3.40.440.10">
    <property type="entry name" value="Adenylosuccinate Synthetase, subunit A, domain 1"/>
    <property type="match status" value="1"/>
</dbReference>
<dbReference type="Proteomes" id="UP000675664">
    <property type="component" value="Unassembled WGS sequence"/>
</dbReference>
<dbReference type="InterPro" id="IPR042109">
    <property type="entry name" value="Adenylosuccinate_synth_dom1"/>
</dbReference>
<evidence type="ECO:0000256" key="8">
    <source>
        <dbReference type="HAMAP-Rule" id="MF_00011"/>
    </source>
</evidence>
<dbReference type="PANTHER" id="PTHR11846">
    <property type="entry name" value="ADENYLOSUCCINATE SYNTHETASE"/>
    <property type="match status" value="1"/>
</dbReference>
<comment type="cofactor">
    <cofactor evidence="8">
        <name>Mg(2+)</name>
        <dbReference type="ChEBI" id="CHEBI:18420"/>
    </cofactor>
    <text evidence="8">Binds 1 Mg(2+) ion per subunit.</text>
</comment>
<feature type="binding site" evidence="8">
    <location>
        <begin position="12"/>
        <end position="18"/>
    </location>
    <ligand>
        <name>GTP</name>
        <dbReference type="ChEBI" id="CHEBI:37565"/>
    </ligand>
</feature>
<evidence type="ECO:0000256" key="3">
    <source>
        <dbReference type="ARBA" id="ARBA00022723"/>
    </source>
</evidence>
<evidence type="ECO:0000313" key="11">
    <source>
        <dbReference type="EMBL" id="MBR0598336.1"/>
    </source>
</evidence>
<reference evidence="11" key="2">
    <citation type="submission" date="2021-04" db="EMBL/GenBank/DDBJ databases">
        <authorList>
            <person name="Liu J."/>
        </authorList>
    </citation>
    <scope>NUCLEOTIDE SEQUENCE</scope>
    <source>
        <strain evidence="11">BAD-6</strain>
    </source>
</reference>
<dbReference type="GO" id="GO:0004019">
    <property type="term" value="F:adenylosuccinate synthase activity"/>
    <property type="evidence" value="ECO:0007669"/>
    <property type="project" value="UniProtKB-UniRule"/>
</dbReference>
<keyword evidence="4 8" id="KW-0547">Nucleotide-binding</keyword>
<comment type="subcellular location">
    <subcellularLocation>
        <location evidence="8">Cytoplasm</location>
    </subcellularLocation>
</comment>
<dbReference type="InterPro" id="IPR042110">
    <property type="entry name" value="Adenylosuccinate_synth_dom2"/>
</dbReference>
<dbReference type="FunFam" id="3.90.170.10:FF:000001">
    <property type="entry name" value="Adenylosuccinate synthetase"/>
    <property type="match status" value="1"/>
</dbReference>
<feature type="binding site" evidence="8">
    <location>
        <begin position="412"/>
        <end position="414"/>
    </location>
    <ligand>
        <name>GTP</name>
        <dbReference type="ChEBI" id="CHEBI:37565"/>
    </ligand>
</feature>
<feature type="binding site" description="in other chain" evidence="8">
    <location>
        <position position="238"/>
    </location>
    <ligand>
        <name>IMP</name>
        <dbReference type="ChEBI" id="CHEBI:58053"/>
        <note>ligand shared between dimeric partners</note>
    </ligand>
</feature>
<name>A0A8J7W3C3_9FIRM</name>
<dbReference type="CDD" id="cd03108">
    <property type="entry name" value="AdSS"/>
    <property type="match status" value="1"/>
</dbReference>
<feature type="binding site" description="in other chain" evidence="8">
    <location>
        <begin position="13"/>
        <end position="16"/>
    </location>
    <ligand>
        <name>IMP</name>
        <dbReference type="ChEBI" id="CHEBI:58053"/>
        <note>ligand shared between dimeric partners</note>
    </ligand>
</feature>
<comment type="pathway">
    <text evidence="8 10">Purine metabolism; AMP biosynthesis via de novo pathway; AMP from IMP: step 1/2.</text>
</comment>
<dbReference type="Gene3D" id="3.90.170.10">
    <property type="entry name" value="Adenylosuccinate Synthetase, subunit A, domain 3"/>
    <property type="match status" value="1"/>
</dbReference>
<keyword evidence="6 8" id="KW-0460">Magnesium</keyword>
<comment type="caution">
    <text evidence="11">The sequence shown here is derived from an EMBL/GenBank/DDBJ whole genome shotgun (WGS) entry which is preliminary data.</text>
</comment>
<feature type="binding site" evidence="8">
    <location>
        <position position="142"/>
    </location>
    <ligand>
        <name>IMP</name>
        <dbReference type="ChEBI" id="CHEBI:58053"/>
        <note>ligand shared between dimeric partners</note>
    </ligand>
</feature>
<dbReference type="EC" id="6.3.4.4" evidence="8 10"/>
<dbReference type="GO" id="GO:0005525">
    <property type="term" value="F:GTP binding"/>
    <property type="evidence" value="ECO:0007669"/>
    <property type="project" value="UniProtKB-UniRule"/>
</dbReference>
<dbReference type="GO" id="GO:0046040">
    <property type="term" value="P:IMP metabolic process"/>
    <property type="evidence" value="ECO:0007669"/>
    <property type="project" value="TreeGrafter"/>
</dbReference>
<feature type="binding site" description="in other chain" evidence="8">
    <location>
        <begin position="38"/>
        <end position="41"/>
    </location>
    <ligand>
        <name>IMP</name>
        <dbReference type="ChEBI" id="CHEBI:58053"/>
        <note>ligand shared between dimeric partners</note>
    </ligand>
</feature>
<keyword evidence="12" id="KW-1185">Reference proteome</keyword>
<feature type="binding site" description="in other chain" evidence="8">
    <location>
        <position position="223"/>
    </location>
    <ligand>
        <name>IMP</name>
        <dbReference type="ChEBI" id="CHEBI:58053"/>
        <note>ligand shared between dimeric partners</note>
    </ligand>
</feature>
<feature type="active site" evidence="9">
    <location>
        <position position="139"/>
    </location>
</feature>
<dbReference type="InterPro" id="IPR001114">
    <property type="entry name" value="Adenylosuccinate_synthetase"/>
</dbReference>
<dbReference type="InterPro" id="IPR033128">
    <property type="entry name" value="Adenylosuccin_syn_Lys_AS"/>
</dbReference>
<dbReference type="SMART" id="SM00788">
    <property type="entry name" value="Adenylsucc_synt"/>
    <property type="match status" value="1"/>
</dbReference>
<dbReference type="InterPro" id="IPR018220">
    <property type="entry name" value="Adenylosuccin_syn_GTP-bd"/>
</dbReference>
<dbReference type="InterPro" id="IPR042111">
    <property type="entry name" value="Adenylosuccinate_synth_dom3"/>
</dbReference>
<dbReference type="UniPathway" id="UPA00075">
    <property type="reaction ID" value="UER00335"/>
</dbReference>
<evidence type="ECO:0000256" key="9">
    <source>
        <dbReference type="PROSITE-ProRule" id="PRU10134"/>
    </source>
</evidence>
<dbReference type="Gene3D" id="1.10.300.10">
    <property type="entry name" value="Adenylosuccinate Synthetase, subunit A, domain 2"/>
    <property type="match status" value="1"/>
</dbReference>
<feature type="active site" description="Proton acceptor" evidence="8">
    <location>
        <position position="13"/>
    </location>
</feature>
<reference evidence="11" key="1">
    <citation type="submission" date="2021-04" db="EMBL/GenBank/DDBJ databases">
        <title>Sinoanaerobacter chloroacetimidivorans sp. nov., an obligate anaerobic bacterium isolated from anaerobic sludge.</title>
        <authorList>
            <person name="Bao Y."/>
        </authorList>
    </citation>
    <scope>NUCLEOTIDE SEQUENCE</scope>
    <source>
        <strain evidence="11">BAD-6</strain>
    </source>
</reference>
<dbReference type="GO" id="GO:0000287">
    <property type="term" value="F:magnesium ion binding"/>
    <property type="evidence" value="ECO:0007669"/>
    <property type="project" value="UniProtKB-UniRule"/>
</dbReference>
<sequence length="427" mass="47306">MPGLAIVGSQWGDEGKGKIIDYLAEKADMVVRGQGGNNAGHTVVIDDKKYALHLIPSGVLNKGAVNIVGNGVVFDVEGFFNEIEELKKDGVDTESIFVSDRAHLVFPYHKILDGLYEAARGKDDIGTTKKGIGPCYMDKIERSGIRTCDMLDEKVFREKLSAQIDKKNEIIIKLFNEEPMDKEAMIEKYVAYANRLKPYIRDTGVMVYESLQKGQKVLFEGAQGSLLDVDLGTYPYVTSSHPTSGGFTTGSGIGAGTIQEVLGITKAYTTRVGKGPFVTEEDNETGNKIRELGHEYGVTTGRPRRCGWFDAVVVKYSARINGMTGIALMLLDVLGDFDTIKLCTHYDYNGERVDHFPARLELLEECKPVYRELAGWKSDISSCKTYEELPEETKAYIKAIEDTTGVPVKIVSVGPRRDQTIIREQLF</sequence>
<feature type="binding site" evidence="8">
    <location>
        <begin position="330"/>
        <end position="332"/>
    </location>
    <ligand>
        <name>GTP</name>
        <dbReference type="ChEBI" id="CHEBI:37565"/>
    </ligand>
</feature>
<evidence type="ECO:0000256" key="10">
    <source>
        <dbReference type="RuleBase" id="RU000520"/>
    </source>
</evidence>
<feature type="binding site" description="in other chain" evidence="8">
    <location>
        <position position="302"/>
    </location>
    <ligand>
        <name>IMP</name>
        <dbReference type="ChEBI" id="CHEBI:58053"/>
        <note>ligand shared between dimeric partners</note>
    </ligand>
</feature>
<evidence type="ECO:0000256" key="5">
    <source>
        <dbReference type="ARBA" id="ARBA00022755"/>
    </source>
</evidence>
<dbReference type="FunFam" id="1.10.300.10:FF:000001">
    <property type="entry name" value="Adenylosuccinate synthetase"/>
    <property type="match status" value="1"/>
</dbReference>
<feature type="active site" description="Proton donor" evidence="8">
    <location>
        <position position="41"/>
    </location>
</feature>
<gene>
    <name evidence="8" type="primary">purA</name>
    <name evidence="11" type="ORF">KCX82_10655</name>
</gene>
<feature type="binding site" description="in other chain" evidence="8">
    <location>
        <position position="128"/>
    </location>
    <ligand>
        <name>IMP</name>
        <dbReference type="ChEBI" id="CHEBI:58053"/>
        <note>ligand shared between dimeric partners</note>
    </ligand>
</feature>
<dbReference type="NCBIfam" id="TIGR00184">
    <property type="entry name" value="purA"/>
    <property type="match status" value="1"/>
</dbReference>
<dbReference type="PANTHER" id="PTHR11846:SF0">
    <property type="entry name" value="ADENYLOSUCCINATE SYNTHETASE"/>
    <property type="match status" value="1"/>
</dbReference>
<dbReference type="GO" id="GO:0005737">
    <property type="term" value="C:cytoplasm"/>
    <property type="evidence" value="ECO:0007669"/>
    <property type="project" value="UniProtKB-SubCell"/>
</dbReference>
<evidence type="ECO:0000256" key="4">
    <source>
        <dbReference type="ARBA" id="ARBA00022741"/>
    </source>
</evidence>
<dbReference type="SUPFAM" id="SSF52540">
    <property type="entry name" value="P-loop containing nucleoside triphosphate hydrolases"/>
    <property type="match status" value="1"/>
</dbReference>
<feature type="binding site" evidence="8">
    <location>
        <begin position="298"/>
        <end position="304"/>
    </location>
    <ligand>
        <name>substrate</name>
    </ligand>
</feature>
<keyword evidence="8" id="KW-0963">Cytoplasm</keyword>
<dbReference type="GO" id="GO:0044208">
    <property type="term" value="P:'de novo' AMP biosynthetic process"/>
    <property type="evidence" value="ECO:0007669"/>
    <property type="project" value="UniProtKB-UniRule"/>
</dbReference>
<dbReference type="Pfam" id="PF00709">
    <property type="entry name" value="Adenylsucc_synt"/>
    <property type="match status" value="1"/>
</dbReference>
<accession>A0A8J7W3C3</accession>
<evidence type="ECO:0000256" key="2">
    <source>
        <dbReference type="ARBA" id="ARBA00022598"/>
    </source>
</evidence>
<comment type="similarity">
    <text evidence="8 10">Belongs to the adenylosuccinate synthetase family.</text>
</comment>
<feature type="binding site" evidence="8">
    <location>
        <position position="304"/>
    </location>
    <ligand>
        <name>GTP</name>
        <dbReference type="ChEBI" id="CHEBI:37565"/>
    </ligand>
</feature>
<dbReference type="HAMAP" id="MF_00011">
    <property type="entry name" value="Adenylosucc_synth"/>
    <property type="match status" value="1"/>
</dbReference>
<keyword evidence="7 8" id="KW-0342">GTP-binding</keyword>
<organism evidence="11 12">
    <name type="scientific">Sinanaerobacter chloroacetimidivorans</name>
    <dbReference type="NCBI Taxonomy" id="2818044"/>
    <lineage>
        <taxon>Bacteria</taxon>
        <taxon>Bacillati</taxon>
        <taxon>Bacillota</taxon>
        <taxon>Clostridia</taxon>
        <taxon>Peptostreptococcales</taxon>
        <taxon>Anaerovoracaceae</taxon>
        <taxon>Sinanaerobacter</taxon>
    </lineage>
</organism>
<dbReference type="RefSeq" id="WP_227018465.1">
    <property type="nucleotide sequence ID" value="NZ_JAGSND010000006.1"/>
</dbReference>